<accession>A0A3N6MDZ3</accession>
<evidence type="ECO:0000259" key="1">
    <source>
        <dbReference type="PROSITE" id="PS51747"/>
    </source>
</evidence>
<dbReference type="EMBL" id="REGA01000007">
    <property type="protein sequence ID" value="RQG94840.1"/>
    <property type="molecule type" value="Genomic_DNA"/>
</dbReference>
<dbReference type="GO" id="GO:0002100">
    <property type="term" value="P:tRNA wobble adenosine to inosine editing"/>
    <property type="evidence" value="ECO:0007669"/>
    <property type="project" value="InterPro"/>
</dbReference>
<gene>
    <name evidence="2" type="ORF">EA473_10080</name>
</gene>
<dbReference type="SUPFAM" id="SSF53927">
    <property type="entry name" value="Cytidine deaminase-like"/>
    <property type="match status" value="1"/>
</dbReference>
<proteinExistence type="predicted"/>
<dbReference type="Proteomes" id="UP000282323">
    <property type="component" value="Unassembled WGS sequence"/>
</dbReference>
<dbReference type="Gene3D" id="3.40.140.10">
    <property type="entry name" value="Cytidine Deaminase, domain 2"/>
    <property type="match status" value="1"/>
</dbReference>
<reference evidence="2 3" key="1">
    <citation type="submission" date="2018-10" db="EMBL/GenBank/DDBJ databases">
        <title>Natrarchaeobius chitinivorans gen. nov., sp. nov., and Natrarchaeobius haloalkaliphilus sp. nov., alkaliphilic, chitin-utilizing haloarchaea from hypersaline alkaline lakes.</title>
        <authorList>
            <person name="Sorokin D.Y."/>
            <person name="Elcheninov A.G."/>
            <person name="Kostrikina N.A."/>
            <person name="Bale N.J."/>
            <person name="Sinninghe Damste J.S."/>
            <person name="Khijniak T.V."/>
            <person name="Kublanov I.V."/>
            <person name="Toshchakov S.V."/>
        </authorList>
    </citation>
    <scope>NUCLEOTIDE SEQUENCE [LARGE SCALE GENOMIC DNA]</scope>
    <source>
        <strain evidence="2 3">AArcht4T</strain>
    </source>
</reference>
<evidence type="ECO:0000313" key="2">
    <source>
        <dbReference type="EMBL" id="RQG94840.1"/>
    </source>
</evidence>
<dbReference type="GO" id="GO:0046872">
    <property type="term" value="F:metal ion binding"/>
    <property type="evidence" value="ECO:0007669"/>
    <property type="project" value="UniProtKB-KW"/>
</dbReference>
<name>A0A3N6MDZ3_NATCH</name>
<organism evidence="2 3">
    <name type="scientific">Natrarchaeobius chitinivorans</name>
    <dbReference type="NCBI Taxonomy" id="1679083"/>
    <lineage>
        <taxon>Archaea</taxon>
        <taxon>Methanobacteriati</taxon>
        <taxon>Methanobacteriota</taxon>
        <taxon>Stenosarchaea group</taxon>
        <taxon>Halobacteria</taxon>
        <taxon>Halobacteriales</taxon>
        <taxon>Natrialbaceae</taxon>
        <taxon>Natrarchaeobius</taxon>
    </lineage>
</organism>
<feature type="domain" description="CMP/dCMP-type deaminase" evidence="1">
    <location>
        <begin position="8"/>
        <end position="137"/>
    </location>
</feature>
<dbReference type="GO" id="GO:0052717">
    <property type="term" value="F:tRNA-specific adenosine-34 deaminase activity"/>
    <property type="evidence" value="ECO:0007669"/>
    <property type="project" value="UniProtKB-EC"/>
</dbReference>
<keyword evidence="3" id="KW-1185">Reference proteome</keyword>
<dbReference type="Pfam" id="PF00383">
    <property type="entry name" value="dCMP_cyt_deam_1"/>
    <property type="match status" value="1"/>
</dbReference>
<dbReference type="PANTHER" id="PTHR11079:SF179">
    <property type="entry name" value="TRNA(ADENINE(34)) DEAMINASE, CHLOROPLASTIC"/>
    <property type="match status" value="1"/>
</dbReference>
<dbReference type="CDD" id="cd01285">
    <property type="entry name" value="nucleoside_deaminase"/>
    <property type="match status" value="1"/>
</dbReference>
<comment type="caution">
    <text evidence="2">The sequence shown here is derived from an EMBL/GenBank/DDBJ whole genome shotgun (WGS) entry which is preliminary data.</text>
</comment>
<dbReference type="InterPro" id="IPR002125">
    <property type="entry name" value="CMP_dCMP_dom"/>
</dbReference>
<protein>
    <submittedName>
        <fullName evidence="2">Nucleoside deaminase</fullName>
    </submittedName>
</protein>
<dbReference type="AlphaFoldDB" id="A0A3N6MDZ3"/>
<dbReference type="PROSITE" id="PS51747">
    <property type="entry name" value="CYT_DCMP_DEAMINASES_2"/>
    <property type="match status" value="1"/>
</dbReference>
<sequence length="173" mass="18646">MGESDCMAEREELIQRTYELAEQAAENGDFPFGALIAVDGDVVETSANTVDSDRDVTAHPELKLARWAARSLEPAELDQAILYASTEPCPMCAGAIYWSGIAKVVYGVSAEEADVSGTGMVPSMSCREVVDSGSIDVEVEGPTLEDDGREIHSRFWSKPLPDDSFTAQLHGSE</sequence>
<evidence type="ECO:0000313" key="3">
    <source>
        <dbReference type="Proteomes" id="UP000282323"/>
    </source>
</evidence>
<dbReference type="InterPro" id="IPR016193">
    <property type="entry name" value="Cytidine_deaminase-like"/>
</dbReference>
<dbReference type="PANTHER" id="PTHR11079">
    <property type="entry name" value="CYTOSINE DEAMINASE FAMILY MEMBER"/>
    <property type="match status" value="1"/>
</dbReference>